<dbReference type="FunCoup" id="A0A6I9RPL9">
    <property type="interactions" value="9"/>
</dbReference>
<dbReference type="GO" id="GO:0004497">
    <property type="term" value="F:monooxygenase activity"/>
    <property type="evidence" value="ECO:0007669"/>
    <property type="project" value="UniProtKB-KW"/>
</dbReference>
<feature type="domain" description="FAD-binding" evidence="4">
    <location>
        <begin position="9"/>
        <end position="321"/>
    </location>
</feature>
<accession>A0A6I9RPL9</accession>
<evidence type="ECO:0000256" key="2">
    <source>
        <dbReference type="ARBA" id="ARBA00023033"/>
    </source>
</evidence>
<dbReference type="RefSeq" id="XP_010930384.1">
    <property type="nucleotide sequence ID" value="XM_010932082.3"/>
</dbReference>
<comment type="similarity">
    <text evidence="3">Belongs to the 3-hydroxybenzoate 6-hydroxylase family.</text>
</comment>
<dbReference type="GeneID" id="105051573"/>
<keyword evidence="1" id="KW-0560">Oxidoreductase</keyword>
<keyword evidence="2 6" id="KW-0503">Monooxygenase</keyword>
<dbReference type="PANTHER" id="PTHR45934:SF2">
    <property type="entry name" value="MONOOXYGENASE 1"/>
    <property type="match status" value="1"/>
</dbReference>
<evidence type="ECO:0000256" key="3">
    <source>
        <dbReference type="ARBA" id="ARBA00024018"/>
    </source>
</evidence>
<dbReference type="InterPro" id="IPR002938">
    <property type="entry name" value="FAD-bd"/>
</dbReference>
<keyword evidence="5" id="KW-1185">Reference proteome</keyword>
<dbReference type="PANTHER" id="PTHR45934">
    <property type="entry name" value="FAD/NAD(P)-BINDING OXIDOREDUCTASE FAMILY PROTEIN"/>
    <property type="match status" value="1"/>
</dbReference>
<dbReference type="PRINTS" id="PR00420">
    <property type="entry name" value="RNGMNOXGNASE"/>
</dbReference>
<reference evidence="6" key="1">
    <citation type="submission" date="2025-08" db="UniProtKB">
        <authorList>
            <consortium name="RefSeq"/>
        </authorList>
    </citation>
    <scope>IDENTIFICATION</scope>
</reference>
<dbReference type="SUPFAM" id="SSF51905">
    <property type="entry name" value="FAD/NAD(P)-binding domain"/>
    <property type="match status" value="1"/>
</dbReference>
<dbReference type="Pfam" id="PF01494">
    <property type="entry name" value="FAD_binding_3"/>
    <property type="match status" value="1"/>
</dbReference>
<organism evidence="5 6">
    <name type="scientific">Elaeis guineensis var. tenera</name>
    <name type="common">Oil palm</name>
    <dbReference type="NCBI Taxonomy" id="51953"/>
    <lineage>
        <taxon>Eukaryota</taxon>
        <taxon>Viridiplantae</taxon>
        <taxon>Streptophyta</taxon>
        <taxon>Embryophyta</taxon>
        <taxon>Tracheophyta</taxon>
        <taxon>Spermatophyta</taxon>
        <taxon>Magnoliopsida</taxon>
        <taxon>Liliopsida</taxon>
        <taxon>Arecaceae</taxon>
        <taxon>Arecoideae</taxon>
        <taxon>Cocoseae</taxon>
        <taxon>Elaeidinae</taxon>
        <taxon>Elaeis</taxon>
    </lineage>
</organism>
<sequence length="402" mass="44502">MGSVEEHHDIVIVGGGICGLATALALHRKGIRSLVLEKYNTIRATGAAIGVFINAWRALDQLGVGAELRTKAVLVPENQDVWRNKNATRLNSCRKEELRCLKRNDLIETLYNNLPVNSVRFGCQIVAVGTDPLTSFPILYTHDGIIIKAKVLIGCDGSNSIISKSLGLKPPKSLTNCVIRGLTNYPNGHNIGNYFLRHLEGCMIFGRIPIDNNLVHWFVDWPYPDKEGPKDPKFIIELAIRQIKDYPAEMIEMVKNSDPASLTFTRIRYQTPWHLVLGNFCRGTITVAGDAMHVMGPFLGQGGGAALEDAVVLARSLAEMMPMGYFEANASDEELRKRTETALKNYVKERKLRVLRLAMQSVLVGLLMSSPSKVKRLVSLVLLILFFGGPALSHTQFDCGHL</sequence>
<dbReference type="KEGG" id="egu:105051573"/>
<protein>
    <submittedName>
        <fullName evidence="6">Monooxygenase 1</fullName>
    </submittedName>
</protein>
<gene>
    <name evidence="6" type="primary">LOC105051573</name>
</gene>
<dbReference type="AlphaFoldDB" id="A0A6I9RPL9"/>
<evidence type="ECO:0000259" key="4">
    <source>
        <dbReference type="Pfam" id="PF01494"/>
    </source>
</evidence>
<dbReference type="InParanoid" id="A0A6I9RPL9"/>
<evidence type="ECO:0000313" key="6">
    <source>
        <dbReference type="RefSeq" id="XP_010930384.1"/>
    </source>
</evidence>
<dbReference type="Proteomes" id="UP000504607">
    <property type="component" value="Chromosome 9"/>
</dbReference>
<proteinExistence type="inferred from homology"/>
<dbReference type="GO" id="GO:0071949">
    <property type="term" value="F:FAD binding"/>
    <property type="evidence" value="ECO:0007669"/>
    <property type="project" value="InterPro"/>
</dbReference>
<name>A0A6I9RPL9_ELAGV</name>
<dbReference type="Gene3D" id="3.50.50.60">
    <property type="entry name" value="FAD/NAD(P)-binding domain"/>
    <property type="match status" value="1"/>
</dbReference>
<dbReference type="OrthoDB" id="759125at2759"/>
<dbReference type="InterPro" id="IPR044560">
    <property type="entry name" value="MOase"/>
</dbReference>
<dbReference type="InterPro" id="IPR036188">
    <property type="entry name" value="FAD/NAD-bd_sf"/>
</dbReference>
<evidence type="ECO:0000313" key="5">
    <source>
        <dbReference type="Proteomes" id="UP000504607"/>
    </source>
</evidence>
<evidence type="ECO:0000256" key="1">
    <source>
        <dbReference type="ARBA" id="ARBA00023002"/>
    </source>
</evidence>